<feature type="binding site" evidence="3">
    <location>
        <position position="290"/>
    </location>
    <ligand>
        <name>phosphoenolpyruvate</name>
        <dbReference type="ChEBI" id="CHEBI:58702"/>
    </ligand>
</feature>
<dbReference type="InterPro" id="IPR002480">
    <property type="entry name" value="DAHP_synth_2"/>
</dbReference>
<dbReference type="EMBL" id="CCNB01000004">
    <property type="protein sequence ID" value="CDX27492.1"/>
    <property type="molecule type" value="Genomic_DNA"/>
</dbReference>
<dbReference type="PANTHER" id="PTHR21337">
    <property type="entry name" value="PHOSPHO-2-DEHYDRO-3-DEOXYHEPTONATE ALDOLASE 1, 2"/>
    <property type="match status" value="1"/>
</dbReference>
<comment type="cofactor">
    <cofactor evidence="3">
        <name>Mn(2+)</name>
        <dbReference type="ChEBI" id="CHEBI:29035"/>
    </cofactor>
    <cofactor evidence="3">
        <name>Co(2+)</name>
        <dbReference type="ChEBI" id="CHEBI:48828"/>
    </cofactor>
    <cofactor evidence="3">
        <name>Cd(2+)</name>
        <dbReference type="ChEBI" id="CHEBI:48775"/>
    </cofactor>
    <text evidence="3">Binds 1 divalent cation per subunit. The enzyme is active with manganese, cobalt or cadmium ions.</text>
</comment>
<dbReference type="NCBIfam" id="TIGR01358">
    <property type="entry name" value="DAHP_synth_II"/>
    <property type="match status" value="1"/>
</dbReference>
<evidence type="ECO:0000256" key="2">
    <source>
        <dbReference type="ARBA" id="ARBA00022679"/>
    </source>
</evidence>
<dbReference type="PANTHER" id="PTHR21337:SF0">
    <property type="entry name" value="PHOSPHO-2-DEHYDRO-3-DEOXYHEPTONATE ALDOLASE"/>
    <property type="match status" value="1"/>
</dbReference>
<dbReference type="Pfam" id="PF01474">
    <property type="entry name" value="DAHP_synth_2"/>
    <property type="match status" value="1"/>
</dbReference>
<dbReference type="GO" id="GO:0003849">
    <property type="term" value="F:3-deoxy-7-phosphoheptulonate synthase activity"/>
    <property type="evidence" value="ECO:0007669"/>
    <property type="project" value="UniProtKB-EC"/>
</dbReference>
<protein>
    <recommendedName>
        <fullName evidence="4">Phospho-2-dehydro-3-deoxyheptonate aldolase</fullName>
        <ecNumber evidence="4">2.5.1.54</ecNumber>
    </recommendedName>
</protein>
<dbReference type="Proteomes" id="UP000046373">
    <property type="component" value="Unassembled WGS sequence"/>
</dbReference>
<evidence type="ECO:0000313" key="6">
    <source>
        <dbReference type="Proteomes" id="UP000046373"/>
    </source>
</evidence>
<keyword evidence="3" id="KW-0104">Cadmium</keyword>
<gene>
    <name evidence="5" type="primary">DHAPS</name>
    <name evidence="5" type="ORF">MPLDJ20_120220</name>
</gene>
<feature type="binding site" evidence="3">
    <location>
        <position position="321"/>
    </location>
    <ligand>
        <name>phosphoenolpyruvate</name>
        <dbReference type="ChEBI" id="CHEBI:58702"/>
    </ligand>
</feature>
<proteinExistence type="inferred from homology"/>
<evidence type="ECO:0000313" key="5">
    <source>
        <dbReference type="EMBL" id="CDX27492.1"/>
    </source>
</evidence>
<comment type="similarity">
    <text evidence="1 4">Belongs to the class-II DAHP synthase family.</text>
</comment>
<keyword evidence="3" id="KW-0170">Cobalt</keyword>
<evidence type="ECO:0000256" key="1">
    <source>
        <dbReference type="ARBA" id="ARBA00008911"/>
    </source>
</evidence>
<feature type="binding site" evidence="3">
    <location>
        <position position="424"/>
    </location>
    <ligand>
        <name>Mn(2+)</name>
        <dbReference type="ChEBI" id="CHEBI:29035"/>
    </ligand>
</feature>
<dbReference type="Gene3D" id="3.20.20.70">
    <property type="entry name" value="Aldolase class I"/>
    <property type="match status" value="1"/>
</dbReference>
<dbReference type="GO" id="GO:0009073">
    <property type="term" value="P:aromatic amino acid family biosynthetic process"/>
    <property type="evidence" value="ECO:0007669"/>
    <property type="project" value="InterPro"/>
</dbReference>
<reference evidence="5 6" key="1">
    <citation type="submission" date="2014-08" db="EMBL/GenBank/DDBJ databases">
        <authorList>
            <person name="Moulin Lionel"/>
        </authorList>
    </citation>
    <scope>NUCLEOTIDE SEQUENCE [LARGE SCALE GENOMIC DNA]</scope>
</reference>
<dbReference type="InterPro" id="IPR013785">
    <property type="entry name" value="Aldolase_TIM"/>
</dbReference>
<dbReference type="AlphaFoldDB" id="A0A090EH89"/>
<keyword evidence="3" id="KW-0464">Manganese</keyword>
<feature type="binding site" evidence="3">
    <location>
        <position position="394"/>
    </location>
    <ligand>
        <name>Mn(2+)</name>
        <dbReference type="ChEBI" id="CHEBI:29035"/>
    </ligand>
</feature>
<evidence type="ECO:0000256" key="3">
    <source>
        <dbReference type="PIRSR" id="PIRSR602480-1"/>
    </source>
</evidence>
<organism evidence="5 6">
    <name type="scientific">Mesorhizobium plurifarium</name>
    <dbReference type="NCBI Taxonomy" id="69974"/>
    <lineage>
        <taxon>Bacteria</taxon>
        <taxon>Pseudomonadati</taxon>
        <taxon>Pseudomonadota</taxon>
        <taxon>Alphaproteobacteria</taxon>
        <taxon>Hyphomicrobiales</taxon>
        <taxon>Phyllobacteriaceae</taxon>
        <taxon>Mesorhizobium</taxon>
    </lineage>
</organism>
<name>A0A090EH89_MESPL</name>
<keyword evidence="2 4" id="KW-0808">Transferase</keyword>
<feature type="binding site" evidence="3">
    <location>
        <position position="107"/>
    </location>
    <ligand>
        <name>phosphoenolpyruvate</name>
        <dbReference type="ChEBI" id="CHEBI:58702"/>
    </ligand>
</feature>
<dbReference type="SUPFAM" id="SSF51569">
    <property type="entry name" value="Aldolase"/>
    <property type="match status" value="1"/>
</dbReference>
<dbReference type="GeneID" id="31888301"/>
<evidence type="ECO:0000256" key="4">
    <source>
        <dbReference type="RuleBase" id="RU363071"/>
    </source>
</evidence>
<feature type="binding site" evidence="3">
    <location>
        <position position="353"/>
    </location>
    <ligand>
        <name>Mn(2+)</name>
        <dbReference type="ChEBI" id="CHEBI:29035"/>
    </ligand>
</feature>
<accession>A0A090EH89</accession>
<feature type="binding site" evidence="3">
    <location>
        <position position="68"/>
    </location>
    <ligand>
        <name>Mn(2+)</name>
        <dbReference type="ChEBI" id="CHEBI:29035"/>
    </ligand>
</feature>
<dbReference type="EC" id="2.5.1.54" evidence="4"/>
<sequence length="457" mass="50368">MTKWSPNSWRAKPIKQVPAYPDLAALQATEARLATYPPLVFAGEARKLKKQLAAVAAGEAFLLQGGDCAESFAEHGADNIRDFFRVFLQMSVVLTFAGAQPVVKVGRVAGQFAKPRSSDNETKAGVTLPSYRGDIINGIEFDAKSRIPDPARQEMAYRQSAATLNLLRAFAQGGYASLENVHRWMLGFVADSPQGEKYGALANRITETMDFMRAVGITSETNFALRETDFYTSHEALLLGYEEALTRVDSTSGDWYATSGHMIWIGDRTRQPDHAHIEYCRGIKNPLGLKCGPSLTPDGLLELIDLLNPENEPGRLTLIARFGSDKVAEHLPKLVRAVKKEGRNVVWSSDPMHGNTIEAAGYKTRPFDRILKEVQTFFEVHRAEGTHPGGIHVEMTGKNVTECTGGARAITAEDLQDRYHTHCDPRLNADQAIELAFLVSDLLKKSHPVQHKQAANA</sequence>
<comment type="catalytic activity">
    <reaction evidence="4">
        <text>D-erythrose 4-phosphate + phosphoenolpyruvate + H2O = 7-phospho-2-dehydro-3-deoxy-D-arabino-heptonate + phosphate</text>
        <dbReference type="Rhea" id="RHEA:14717"/>
        <dbReference type="ChEBI" id="CHEBI:15377"/>
        <dbReference type="ChEBI" id="CHEBI:16897"/>
        <dbReference type="ChEBI" id="CHEBI:43474"/>
        <dbReference type="ChEBI" id="CHEBI:58394"/>
        <dbReference type="ChEBI" id="CHEBI:58702"/>
        <dbReference type="EC" id="2.5.1.54"/>
    </reaction>
</comment>